<dbReference type="PANTHER" id="PTHR42910">
    <property type="entry name" value="TRANSPORTER SCO4007-RELATED"/>
    <property type="match status" value="1"/>
</dbReference>
<evidence type="ECO:0000256" key="3">
    <source>
        <dbReference type="ARBA" id="ARBA00023136"/>
    </source>
</evidence>
<dbReference type="Pfam" id="PF07690">
    <property type="entry name" value="MFS_1"/>
    <property type="match status" value="1"/>
</dbReference>
<evidence type="ECO:0000256" key="1">
    <source>
        <dbReference type="ARBA" id="ARBA00022692"/>
    </source>
</evidence>
<accession>A0A4Q7N5G4</accession>
<proteinExistence type="predicted"/>
<feature type="transmembrane region" description="Helical" evidence="4">
    <location>
        <begin position="171"/>
        <end position="190"/>
    </location>
</feature>
<keyword evidence="3 4" id="KW-0472">Membrane</keyword>
<dbReference type="InterPro" id="IPR036259">
    <property type="entry name" value="MFS_trans_sf"/>
</dbReference>
<dbReference type="InterPro" id="IPR020846">
    <property type="entry name" value="MFS_dom"/>
</dbReference>
<name>A0A4Q7N5G4_9BACT</name>
<feature type="transmembrane region" description="Helical" evidence="4">
    <location>
        <begin position="375"/>
        <end position="394"/>
    </location>
</feature>
<feature type="transmembrane region" description="Helical" evidence="4">
    <location>
        <begin position="282"/>
        <end position="301"/>
    </location>
</feature>
<dbReference type="Proteomes" id="UP000293874">
    <property type="component" value="Unassembled WGS sequence"/>
</dbReference>
<dbReference type="GO" id="GO:0022857">
    <property type="term" value="F:transmembrane transporter activity"/>
    <property type="evidence" value="ECO:0007669"/>
    <property type="project" value="InterPro"/>
</dbReference>
<dbReference type="InterPro" id="IPR011701">
    <property type="entry name" value="MFS"/>
</dbReference>
<dbReference type="Gene3D" id="1.20.1250.20">
    <property type="entry name" value="MFS general substrate transporter like domains"/>
    <property type="match status" value="1"/>
</dbReference>
<keyword evidence="7" id="KW-1185">Reference proteome</keyword>
<dbReference type="CDD" id="cd17324">
    <property type="entry name" value="MFS_NepI_like"/>
    <property type="match status" value="1"/>
</dbReference>
<dbReference type="PROSITE" id="PS50850">
    <property type="entry name" value="MFS"/>
    <property type="match status" value="1"/>
</dbReference>
<evidence type="ECO:0000259" key="5">
    <source>
        <dbReference type="PROSITE" id="PS50850"/>
    </source>
</evidence>
<comment type="caution">
    <text evidence="6">The sequence shown here is derived from an EMBL/GenBank/DDBJ whole genome shotgun (WGS) entry which is preliminary data.</text>
</comment>
<keyword evidence="1 4" id="KW-0812">Transmembrane</keyword>
<feature type="transmembrane region" description="Helical" evidence="4">
    <location>
        <begin position="400"/>
        <end position="420"/>
    </location>
</feature>
<feature type="transmembrane region" description="Helical" evidence="4">
    <location>
        <begin position="42"/>
        <end position="63"/>
    </location>
</feature>
<sequence>MNLDKTGTEAGKQSLISFQGNDAERRMNEAGKDKKEKIEEKLLPRSTIFLFAIACGISVANVYYAQPLLDAMSRQFNITEASAGIIITATQIGCALALIGLVPLGDMLNRRKLLIGQLIALVLALVLVITAKTKPVLLTGMAALGLLGTAMTQGLLAYAATLARPSQRGRVVGAAQGGVVVGLLLARTVAGLLADIWGWRSVYILSAILAGMMILVLYKRLPDAPVAAVKQSYWSLLRSMYTLFIREPVLRTRSILAMFMFAVFSAFWTTMVLPLSGPPHELSHTMIGSFGLIGVVGILGAGRAGALWDQGKGEWTTGLALLLLLLSWLPIAFTQLSLWALVAGVLLLDLAAQALHVTNQGMIFDIGAESHSRVVGVYMIFYAIGSGSGSIAGTTVYAHYGWLGLCLLGAVLCIMSIAWWRLTLPVKSNK</sequence>
<feature type="transmembrane region" description="Helical" evidence="4">
    <location>
        <begin position="83"/>
        <end position="101"/>
    </location>
</feature>
<evidence type="ECO:0000256" key="4">
    <source>
        <dbReference type="SAM" id="Phobius"/>
    </source>
</evidence>
<feature type="transmembrane region" description="Helical" evidence="4">
    <location>
        <begin position="137"/>
        <end position="159"/>
    </location>
</feature>
<reference evidence="6 7" key="1">
    <citation type="submission" date="2019-02" db="EMBL/GenBank/DDBJ databases">
        <title>Genomic Encyclopedia of Type Strains, Phase IV (KMG-IV): sequencing the most valuable type-strain genomes for metagenomic binning, comparative biology and taxonomic classification.</title>
        <authorList>
            <person name="Goeker M."/>
        </authorList>
    </citation>
    <scope>NUCLEOTIDE SEQUENCE [LARGE SCALE GENOMIC DNA]</scope>
    <source>
        <strain evidence="6 7">DSM 18116</strain>
    </source>
</reference>
<dbReference type="PANTHER" id="PTHR42910:SF1">
    <property type="entry name" value="MAJOR FACILITATOR SUPERFAMILY (MFS) PROFILE DOMAIN-CONTAINING PROTEIN"/>
    <property type="match status" value="1"/>
</dbReference>
<dbReference type="AlphaFoldDB" id="A0A4Q7N5G4"/>
<gene>
    <name evidence="6" type="ORF">EV199_2172</name>
</gene>
<keyword evidence="2 4" id="KW-1133">Transmembrane helix</keyword>
<dbReference type="EMBL" id="SGXA01000001">
    <property type="protein sequence ID" value="RZS76292.1"/>
    <property type="molecule type" value="Genomic_DNA"/>
</dbReference>
<feature type="transmembrane region" description="Helical" evidence="4">
    <location>
        <begin position="255"/>
        <end position="276"/>
    </location>
</feature>
<dbReference type="SUPFAM" id="SSF103473">
    <property type="entry name" value="MFS general substrate transporter"/>
    <property type="match status" value="1"/>
</dbReference>
<evidence type="ECO:0000313" key="7">
    <source>
        <dbReference type="Proteomes" id="UP000293874"/>
    </source>
</evidence>
<evidence type="ECO:0000256" key="2">
    <source>
        <dbReference type="ARBA" id="ARBA00022989"/>
    </source>
</evidence>
<organism evidence="6 7">
    <name type="scientific">Pseudobacter ginsenosidimutans</name>
    <dbReference type="NCBI Taxonomy" id="661488"/>
    <lineage>
        <taxon>Bacteria</taxon>
        <taxon>Pseudomonadati</taxon>
        <taxon>Bacteroidota</taxon>
        <taxon>Chitinophagia</taxon>
        <taxon>Chitinophagales</taxon>
        <taxon>Chitinophagaceae</taxon>
        <taxon>Pseudobacter</taxon>
    </lineage>
</organism>
<evidence type="ECO:0000313" key="6">
    <source>
        <dbReference type="EMBL" id="RZS76292.1"/>
    </source>
</evidence>
<feature type="transmembrane region" description="Helical" evidence="4">
    <location>
        <begin position="113"/>
        <end position="131"/>
    </location>
</feature>
<protein>
    <submittedName>
        <fullName evidence="6">Putative MFS family arabinose efflux permease</fullName>
    </submittedName>
</protein>
<dbReference type="RefSeq" id="WP_207234225.1">
    <property type="nucleotide sequence ID" value="NZ_CP042431.1"/>
</dbReference>
<feature type="domain" description="Major facilitator superfamily (MFS) profile" evidence="5">
    <location>
        <begin position="47"/>
        <end position="428"/>
    </location>
</feature>
<feature type="transmembrane region" description="Helical" evidence="4">
    <location>
        <begin position="196"/>
        <end position="218"/>
    </location>
</feature>